<feature type="binding site" evidence="4">
    <location>
        <position position="199"/>
    </location>
    <ligand>
        <name>Zn(2+)</name>
        <dbReference type="ChEBI" id="CHEBI:29105"/>
        <label>2</label>
    </ligand>
</feature>
<evidence type="ECO:0000256" key="3">
    <source>
        <dbReference type="PIRSR" id="PIRSR601559-50"/>
    </source>
</evidence>
<evidence type="ECO:0000256" key="5">
    <source>
        <dbReference type="PROSITE-ProRule" id="PRU00679"/>
    </source>
</evidence>
<keyword evidence="2" id="KW-0378">Hydrolase</keyword>
<dbReference type="InterPro" id="IPR001559">
    <property type="entry name" value="Phosphotriesterase"/>
</dbReference>
<dbReference type="PANTHER" id="PTHR10819">
    <property type="entry name" value="PHOSPHOTRIESTERASE-RELATED"/>
    <property type="match status" value="1"/>
</dbReference>
<evidence type="ECO:0000313" key="6">
    <source>
        <dbReference type="EMBL" id="TCU05356.1"/>
    </source>
</evidence>
<comment type="similarity">
    <text evidence="5">Belongs to the metallo-dependent hydrolases superfamily. Phosphotriesterase family.</text>
</comment>
<feature type="binding site" description="via carbamate group" evidence="4">
    <location>
        <position position="138"/>
    </location>
    <ligand>
        <name>Zn(2+)</name>
        <dbReference type="ChEBI" id="CHEBI:29105"/>
        <label>2</label>
    </ligand>
</feature>
<evidence type="ECO:0000256" key="1">
    <source>
        <dbReference type="ARBA" id="ARBA00022723"/>
    </source>
</evidence>
<comment type="caution">
    <text evidence="6">The sequence shown here is derived from an EMBL/GenBank/DDBJ whole genome shotgun (WGS) entry which is preliminary data.</text>
</comment>
<feature type="binding site" evidence="4">
    <location>
        <position position="25"/>
    </location>
    <ligand>
        <name>Zn(2+)</name>
        <dbReference type="ChEBI" id="CHEBI:29105"/>
        <label>1</label>
    </ligand>
</feature>
<accession>A0A4R3PSX9</accession>
<evidence type="ECO:0000313" key="7">
    <source>
        <dbReference type="Proteomes" id="UP000294576"/>
    </source>
</evidence>
<dbReference type="PANTHER" id="PTHR10819:SF3">
    <property type="entry name" value="PHOSPHOTRIESTERASE-RELATED PROTEIN"/>
    <property type="match status" value="1"/>
</dbReference>
<sequence length="305" mass="33213">MTKHLYTTLGPKCREEIGIILPHEHVFVDLRVPDATGYAQADIDEVVMLMAPQIEAIKAQGVTALVECTTSGVGRRADIDLAVSQATDFPIVVPTGNYREPWIPAWIASATEDALERWMVSELTDGIEDSGVVAGWIKLSAGDDGITPLEARILRAAARASVQTDAVIGSHTIRGRVAMEQLNILEAEGCSAGRFISIHTQEEKDFELHRALVDRGAWIEYDHVGRAPDDELVGMVTRAIESQLVHHLLLSHDAGWYDPAQPGGGVPKPYTHLISRLMPSLKVAGVDEALLSQITEANPFEAFAR</sequence>
<dbReference type="GO" id="GO:0016787">
    <property type="term" value="F:hydrolase activity"/>
    <property type="evidence" value="ECO:0007669"/>
    <property type="project" value="UniProtKB-KW"/>
</dbReference>
<comment type="cofactor">
    <cofactor evidence="4">
        <name>a divalent metal cation</name>
        <dbReference type="ChEBI" id="CHEBI:60240"/>
    </cofactor>
    <text evidence="4">Binds 2 divalent metal cations per subunit.</text>
</comment>
<dbReference type="InterPro" id="IPR032466">
    <property type="entry name" value="Metal_Hydrolase"/>
</dbReference>
<dbReference type="AlphaFoldDB" id="A0A4R3PSX9"/>
<feature type="binding site" description="via carbamate group" evidence="4">
    <location>
        <position position="138"/>
    </location>
    <ligand>
        <name>Zn(2+)</name>
        <dbReference type="ChEBI" id="CHEBI:29105"/>
        <label>1</label>
    </ligand>
</feature>
<gene>
    <name evidence="6" type="ORF">EV132_13617</name>
</gene>
<dbReference type="Proteomes" id="UP000294576">
    <property type="component" value="Unassembled WGS sequence"/>
</dbReference>
<dbReference type="GO" id="GO:0008270">
    <property type="term" value="F:zinc ion binding"/>
    <property type="evidence" value="ECO:0007669"/>
    <property type="project" value="InterPro"/>
</dbReference>
<reference evidence="6 7" key="1">
    <citation type="submission" date="2019-03" db="EMBL/GenBank/DDBJ databases">
        <title>Genomic Encyclopedia of Type Strains, Phase IV (KMG-V): Genome sequencing to study the core and pangenomes of soil and plant-associated prokaryotes.</title>
        <authorList>
            <person name="Whitman W."/>
        </authorList>
    </citation>
    <scope>NUCLEOTIDE SEQUENCE [LARGE SCALE GENOMIC DNA]</scope>
    <source>
        <strain evidence="6 7">Hc14</strain>
    </source>
</reference>
<evidence type="ECO:0000256" key="4">
    <source>
        <dbReference type="PIRSR" id="PIRSR601559-51"/>
    </source>
</evidence>
<feature type="binding site" evidence="4">
    <location>
        <position position="171"/>
    </location>
    <ligand>
        <name>Zn(2+)</name>
        <dbReference type="ChEBI" id="CHEBI:29105"/>
        <label>2</label>
    </ligand>
</feature>
<dbReference type="RefSeq" id="WP_132568745.1">
    <property type="nucleotide sequence ID" value="NZ_SMBH01000036.1"/>
</dbReference>
<dbReference type="EMBL" id="SMBH01000036">
    <property type="protein sequence ID" value="TCU05356.1"/>
    <property type="molecule type" value="Genomic_DNA"/>
</dbReference>
<dbReference type="PROSITE" id="PS51347">
    <property type="entry name" value="PHOSPHOTRIESTERASE_2"/>
    <property type="match status" value="1"/>
</dbReference>
<dbReference type="SUPFAM" id="SSF51556">
    <property type="entry name" value="Metallo-dependent hydrolases"/>
    <property type="match status" value="1"/>
</dbReference>
<dbReference type="Pfam" id="PF02126">
    <property type="entry name" value="PTE"/>
    <property type="match status" value="1"/>
</dbReference>
<dbReference type="Gene3D" id="3.20.20.140">
    <property type="entry name" value="Metal-dependent hydrolases"/>
    <property type="match status" value="1"/>
</dbReference>
<proteinExistence type="inferred from homology"/>
<protein>
    <submittedName>
        <fullName evidence="6">Phosphotriesterase-related protein</fullName>
    </submittedName>
</protein>
<name>A0A4R3PSX9_RHISU</name>
<feature type="modified residue" description="N6-carboxylysine" evidence="3 5">
    <location>
        <position position="138"/>
    </location>
</feature>
<keyword evidence="1 4" id="KW-0479">Metal-binding</keyword>
<evidence type="ECO:0000256" key="2">
    <source>
        <dbReference type="ARBA" id="ARBA00022801"/>
    </source>
</evidence>
<feature type="binding site" evidence="4">
    <location>
        <position position="23"/>
    </location>
    <ligand>
        <name>Zn(2+)</name>
        <dbReference type="ChEBI" id="CHEBI:29105"/>
        <label>1</label>
    </ligand>
</feature>
<organism evidence="6 7">
    <name type="scientific">Rhizobium sullae</name>
    <name type="common">Rhizobium hedysari</name>
    <dbReference type="NCBI Taxonomy" id="50338"/>
    <lineage>
        <taxon>Bacteria</taxon>
        <taxon>Pseudomonadati</taxon>
        <taxon>Pseudomonadota</taxon>
        <taxon>Alphaproteobacteria</taxon>
        <taxon>Hyphomicrobiales</taxon>
        <taxon>Rhizobiaceae</taxon>
        <taxon>Rhizobium/Agrobacterium group</taxon>
        <taxon>Rhizobium</taxon>
    </lineage>
</organism>
<feature type="binding site" evidence="4">
    <location>
        <position position="253"/>
    </location>
    <ligand>
        <name>Zn(2+)</name>
        <dbReference type="ChEBI" id="CHEBI:29105"/>
        <label>1</label>
    </ligand>
</feature>